<sequence>MGDNEELQNAQLRPNRHAIEDGIPGYPAITPLEDAALTQLFVAFHPGATQDTSDMNPIYFPAEPGSPSITRIGAPAGVWTEDLDTVKTSSKPPKQPRVQRTSNMAKKRASQQDAELSEQRQARKKGQTAYYTVTVDKRLALRFNWKCAKGKIGAFNKVKFVPGWDIVRAEFEAKFRYDLYWGNATKSFNRDLIISTGRHMLREFAKAKAKGSAFPLSSEHSLKGLMQTTLTRDVDDATIAKIMAHREMIAQQMADP</sequence>
<protein>
    <submittedName>
        <fullName evidence="2">Uncharacterized protein</fullName>
    </submittedName>
</protein>
<feature type="compositionally biased region" description="Polar residues" evidence="1">
    <location>
        <begin position="86"/>
        <end position="104"/>
    </location>
</feature>
<reference evidence="2" key="2">
    <citation type="submission" date="2012-06" db="EMBL/GenBank/DDBJ databases">
        <title>Annotation of the Genome Sequence of Fusarium oxysporum Fo47.</title>
        <authorList>
            <consortium name="The Broad Institute Genomics Platform"/>
            <person name="Ma L.-J."/>
            <person name="Corby-Kistler H."/>
            <person name="Broz K."/>
            <person name="Gale L.R."/>
            <person name="Jonkers W."/>
            <person name="O'Donnell K."/>
            <person name="Ploetz R."/>
            <person name="Steinberg C."/>
            <person name="Schwartz D.C."/>
            <person name="VanEtten H."/>
            <person name="Zhou S."/>
            <person name="Young S.K."/>
            <person name="Zeng Q."/>
            <person name="Gargeya S."/>
            <person name="Fitzgerald M."/>
            <person name="Abouelleil A."/>
            <person name="Alvarado L."/>
            <person name="Chapman S.B."/>
            <person name="Gainer-Dewar J."/>
            <person name="Goldberg J."/>
            <person name="Griggs A."/>
            <person name="Gujja S."/>
            <person name="Hansen M."/>
            <person name="Howarth C."/>
            <person name="Imamovic A."/>
            <person name="Ireland A."/>
            <person name="Larimer J."/>
            <person name="McCowan C."/>
            <person name="Murphy C."/>
            <person name="Pearson M."/>
            <person name="Poon T.W."/>
            <person name="Priest M."/>
            <person name="Roberts A."/>
            <person name="Saif S."/>
            <person name="Shea T."/>
            <person name="Sykes S."/>
            <person name="Wortman J."/>
            <person name="Nusbaum C."/>
            <person name="Birren B."/>
        </authorList>
    </citation>
    <scope>NUCLEOTIDE SEQUENCE</scope>
    <source>
        <strain evidence="2">Fo47</strain>
    </source>
</reference>
<organism evidence="2">
    <name type="scientific">Fusarium oxysporum Fo47</name>
    <dbReference type="NCBI Taxonomy" id="660027"/>
    <lineage>
        <taxon>Eukaryota</taxon>
        <taxon>Fungi</taxon>
        <taxon>Dikarya</taxon>
        <taxon>Ascomycota</taxon>
        <taxon>Pezizomycotina</taxon>
        <taxon>Sordariomycetes</taxon>
        <taxon>Hypocreomycetidae</taxon>
        <taxon>Hypocreales</taxon>
        <taxon>Nectriaceae</taxon>
        <taxon>Fusarium</taxon>
        <taxon>Fusarium oxysporum species complex</taxon>
    </lineage>
</organism>
<dbReference type="HOGENOM" id="CLU_095022_0_0_1"/>
<name>W9JZQ5_FUSOX</name>
<feature type="region of interest" description="Disordered" evidence="1">
    <location>
        <begin position="84"/>
        <end position="121"/>
    </location>
</feature>
<dbReference type="VEuPathDB" id="FungiDB:FOZG_09525"/>
<dbReference type="EMBL" id="JH717901">
    <property type="protein sequence ID" value="EWZ37536.1"/>
    <property type="molecule type" value="Genomic_DNA"/>
</dbReference>
<gene>
    <name evidence="2" type="ORF">FOZG_09525</name>
</gene>
<evidence type="ECO:0000256" key="1">
    <source>
        <dbReference type="SAM" id="MobiDB-lite"/>
    </source>
</evidence>
<dbReference type="Proteomes" id="UP000030766">
    <property type="component" value="Unassembled WGS sequence"/>
</dbReference>
<dbReference type="AlphaFoldDB" id="W9JZQ5"/>
<reference evidence="2" key="1">
    <citation type="submission" date="2011-06" db="EMBL/GenBank/DDBJ databases">
        <title>The Genome Sequence of Fusarium oxysporum Fo47.</title>
        <authorList>
            <consortium name="The Broad Institute Genome Sequencing Platform"/>
            <person name="Ma L.-J."/>
            <person name="Gale L.R."/>
            <person name="Schwartz D.C."/>
            <person name="Zhou S."/>
            <person name="Corby-Kistler H."/>
            <person name="Young S.K."/>
            <person name="Zeng Q."/>
            <person name="Gargeya S."/>
            <person name="Fitzgerald M."/>
            <person name="Haas B."/>
            <person name="Abouelleil A."/>
            <person name="Alvarado L."/>
            <person name="Arachchi H.M."/>
            <person name="Berlin A."/>
            <person name="Brown A."/>
            <person name="Chapman S.B."/>
            <person name="Chen Z."/>
            <person name="Dunbar C."/>
            <person name="Freedman E."/>
            <person name="Gearin G."/>
            <person name="Gellesch M."/>
            <person name="Goldberg J."/>
            <person name="Griggs A."/>
            <person name="Gujja S."/>
            <person name="Heiman D."/>
            <person name="Howarth C."/>
            <person name="Larson L."/>
            <person name="Lui A."/>
            <person name="MacDonald P.J.P."/>
            <person name="Mehta T."/>
            <person name="Montmayeur A."/>
            <person name="Murphy C."/>
            <person name="Neiman D."/>
            <person name="Pearson M."/>
            <person name="Priest M."/>
            <person name="Roberts A."/>
            <person name="Saif S."/>
            <person name="Shea T."/>
            <person name="Shenoy N."/>
            <person name="Sisk P."/>
            <person name="Stolte C."/>
            <person name="Sykes S."/>
            <person name="Wortman J."/>
            <person name="Nusbaum C."/>
            <person name="Birren B."/>
        </authorList>
    </citation>
    <scope>NUCLEOTIDE SEQUENCE [LARGE SCALE GENOMIC DNA]</scope>
    <source>
        <strain evidence="2">Fo47</strain>
    </source>
</reference>
<accession>W9JZQ5</accession>
<evidence type="ECO:0000313" key="2">
    <source>
        <dbReference type="EMBL" id="EWZ37536.1"/>
    </source>
</evidence>
<proteinExistence type="predicted"/>